<reference evidence="1 2" key="1">
    <citation type="journal article" date="2010" name="Int. J. Syst. Evol. Microbiol.">
        <title>Sphingopyxis bauzanensis sp. nov., a psychrophilic bacterium isolated from soil.</title>
        <authorList>
            <person name="Zhang D.C."/>
            <person name="Liu H.C."/>
            <person name="Xin Y.H."/>
            <person name="Zhou Y.G."/>
            <person name="Schinner F."/>
            <person name="Margesin R."/>
        </authorList>
    </citation>
    <scope>NUCLEOTIDE SEQUENCE [LARGE SCALE GENOMIC DNA]</scope>
    <source>
        <strain evidence="1 2">DSM 22271</strain>
    </source>
</reference>
<proteinExistence type="predicted"/>
<keyword evidence="2" id="KW-1185">Reference proteome</keyword>
<sequence>MMFVLLTSVPEYGEAAAGFKRRPFNMTAINAFSLILTVQGMAKPIELAVPDDADVAHILARIREETGRTDIEELAFEDADEPLADAATIIEDLRREFRVLHASTRQRIKVRLSYEGQSHERAFRPNATIRRVIRWAISPEAFGLEGKPAQFQVKVDGRVVPPDTHLGQAAHGSCALEGVLVHNVKPQG</sequence>
<gene>
    <name evidence="1" type="ORF">CDQ92_02135</name>
</gene>
<comment type="caution">
    <text evidence="1">The sequence shown here is derived from an EMBL/GenBank/DDBJ whole genome shotgun (WGS) entry which is preliminary data.</text>
</comment>
<organism evidence="1 2">
    <name type="scientific">Sphingopyxis bauzanensis</name>
    <dbReference type="NCBI Taxonomy" id="651663"/>
    <lineage>
        <taxon>Bacteria</taxon>
        <taxon>Pseudomonadati</taxon>
        <taxon>Pseudomonadota</taxon>
        <taxon>Alphaproteobacteria</taxon>
        <taxon>Sphingomonadales</taxon>
        <taxon>Sphingomonadaceae</taxon>
        <taxon>Sphingopyxis</taxon>
    </lineage>
</organism>
<evidence type="ECO:0008006" key="3">
    <source>
        <dbReference type="Google" id="ProtNLM"/>
    </source>
</evidence>
<dbReference type="AlphaFoldDB" id="A0A246K0N2"/>
<dbReference type="EMBL" id="NISK01000001">
    <property type="protein sequence ID" value="OWQ98998.1"/>
    <property type="molecule type" value="Genomic_DNA"/>
</dbReference>
<accession>A0A246K0N2</accession>
<evidence type="ECO:0000313" key="1">
    <source>
        <dbReference type="EMBL" id="OWQ98998.1"/>
    </source>
</evidence>
<name>A0A246K0N2_9SPHN</name>
<dbReference type="Proteomes" id="UP000197361">
    <property type="component" value="Unassembled WGS sequence"/>
</dbReference>
<protein>
    <recommendedName>
        <fullName evidence="3">Ubiquitin-like domain-containing protein</fullName>
    </recommendedName>
</protein>
<evidence type="ECO:0000313" key="2">
    <source>
        <dbReference type="Proteomes" id="UP000197361"/>
    </source>
</evidence>